<dbReference type="EMBL" id="JYDW01000247">
    <property type="protein sequence ID" value="KRZ50864.1"/>
    <property type="molecule type" value="Genomic_DNA"/>
</dbReference>
<dbReference type="OrthoDB" id="5937911at2759"/>
<sequence length="297" mass="33346">MLSNATHTGFKLLNHKPYTAFSVCCTICCDSELPPYSTVCLFAFQREIPMSQLLTVSCRILCHLLNLSDPSSQLLSQELTESFNSDSILHQLGESALSPVCSSERIIGALKTIPYFLLFLTPLRTPLKIRYHTGHMVQILVPLLKIGCLTTAQTHGCASDNGGLADQALNVRILYISRDQKQSRTALVLRIFSSFLQQDLLLHPSDPHHWLTGMPLLHIRAHVLEVMNLMKTLNMDSCVRRRSDGSTTSLIAQSIVHFHMSRHSLRPDLSHPLECMPCFQSSARVNYPLFFSTVSWV</sequence>
<dbReference type="Proteomes" id="UP000054721">
    <property type="component" value="Unassembled WGS sequence"/>
</dbReference>
<reference evidence="1" key="1">
    <citation type="submission" date="2015-05" db="EMBL/GenBank/DDBJ databases">
        <title>Evolution of Trichinella species and genotypes.</title>
        <authorList>
            <person name="Korhonen P.K."/>
            <person name="Edoardo P."/>
            <person name="Giuseppe L.R."/>
            <person name="Gasser R.B."/>
        </authorList>
    </citation>
    <scope>NUCLEOTIDE SEQUENCE [LARGE SCALE GENOMIC DNA]</scope>
    <source>
        <strain evidence="1">ISS10</strain>
    </source>
</reference>
<keyword evidence="2" id="KW-1185">Reference proteome</keyword>
<evidence type="ECO:0000313" key="1">
    <source>
        <dbReference type="EMBL" id="KRZ50864.1"/>
    </source>
</evidence>
<protein>
    <submittedName>
        <fullName evidence="1">Uncharacterized protein</fullName>
    </submittedName>
</protein>
<name>A0A0V1KU68_9BILA</name>
<gene>
    <name evidence="1" type="ORF">T02_1601</name>
</gene>
<evidence type="ECO:0000313" key="2">
    <source>
        <dbReference type="Proteomes" id="UP000054721"/>
    </source>
</evidence>
<organism evidence="1 2">
    <name type="scientific">Trichinella nativa</name>
    <dbReference type="NCBI Taxonomy" id="6335"/>
    <lineage>
        <taxon>Eukaryota</taxon>
        <taxon>Metazoa</taxon>
        <taxon>Ecdysozoa</taxon>
        <taxon>Nematoda</taxon>
        <taxon>Enoplea</taxon>
        <taxon>Dorylaimia</taxon>
        <taxon>Trichinellida</taxon>
        <taxon>Trichinellidae</taxon>
        <taxon>Trichinella</taxon>
    </lineage>
</organism>
<comment type="caution">
    <text evidence="1">The sequence shown here is derived from an EMBL/GenBank/DDBJ whole genome shotgun (WGS) entry which is preliminary data.</text>
</comment>
<proteinExistence type="predicted"/>
<dbReference type="AlphaFoldDB" id="A0A0V1KU68"/>
<accession>A0A0V1KU68</accession>